<protein>
    <submittedName>
        <fullName evidence="6">DNA-binding transcriptional regulator, LysR family</fullName>
    </submittedName>
</protein>
<dbReference type="AlphaFoldDB" id="A0A1I5M3N2"/>
<sequence length="319" mass="34547">MSEHTGRDRLVRQGLTLRHLRLMAAVEETGQISAAAAQLSVSQPAASRMLSDIERLVGAKLYDRHPRGIVLNEAGALLAARARRTLRDLDETGHEIAQLSSGRRGRVEAGAVTGPALELVLPAIRQARVTHPEIGVNVLVDTSDKLGEALLSGRLDFYIGRLLDTVDPRAVSLRTIGPEPVSLIVREDHPLLKRNVPTLEECLTYDWVMQPPGGLLRRTAELYLLERGHPLPARVVSTSSLLVTLAIIGGSNAVAPVARSVAGFYASDEGLAGRIRTLPLATDMTVVPYSIVTRKDEPLPQAAEVFLRMIEARTGDVAR</sequence>
<evidence type="ECO:0000256" key="3">
    <source>
        <dbReference type="ARBA" id="ARBA00023125"/>
    </source>
</evidence>
<dbReference type="InterPro" id="IPR036388">
    <property type="entry name" value="WH-like_DNA-bd_sf"/>
</dbReference>
<comment type="similarity">
    <text evidence="1">Belongs to the LysR transcriptional regulatory family.</text>
</comment>
<dbReference type="PRINTS" id="PR00039">
    <property type="entry name" value="HTHLYSR"/>
</dbReference>
<organism evidence="6 7">
    <name type="scientific">Tranquillimonas alkanivorans</name>
    <dbReference type="NCBI Taxonomy" id="441119"/>
    <lineage>
        <taxon>Bacteria</taxon>
        <taxon>Pseudomonadati</taxon>
        <taxon>Pseudomonadota</taxon>
        <taxon>Alphaproteobacteria</taxon>
        <taxon>Rhodobacterales</taxon>
        <taxon>Roseobacteraceae</taxon>
        <taxon>Tranquillimonas</taxon>
    </lineage>
</organism>
<feature type="domain" description="HTH lysR-type" evidence="5">
    <location>
        <begin position="15"/>
        <end position="72"/>
    </location>
</feature>
<dbReference type="Gene3D" id="3.40.190.290">
    <property type="match status" value="1"/>
</dbReference>
<keyword evidence="7" id="KW-1185">Reference proteome</keyword>
<dbReference type="SUPFAM" id="SSF53850">
    <property type="entry name" value="Periplasmic binding protein-like II"/>
    <property type="match status" value="1"/>
</dbReference>
<evidence type="ECO:0000313" key="6">
    <source>
        <dbReference type="EMBL" id="SFP04115.1"/>
    </source>
</evidence>
<dbReference type="OrthoDB" id="9803030at2"/>
<gene>
    <name evidence="6" type="ORF">SAMN04488047_10276</name>
</gene>
<dbReference type="GO" id="GO:0003700">
    <property type="term" value="F:DNA-binding transcription factor activity"/>
    <property type="evidence" value="ECO:0007669"/>
    <property type="project" value="InterPro"/>
</dbReference>
<proteinExistence type="inferred from homology"/>
<keyword evidence="3 6" id="KW-0238">DNA-binding</keyword>
<evidence type="ECO:0000256" key="2">
    <source>
        <dbReference type="ARBA" id="ARBA00023015"/>
    </source>
</evidence>
<dbReference type="RefSeq" id="WP_093418042.1">
    <property type="nucleotide sequence ID" value="NZ_FOXA01000002.1"/>
</dbReference>
<evidence type="ECO:0000256" key="4">
    <source>
        <dbReference type="ARBA" id="ARBA00023163"/>
    </source>
</evidence>
<dbReference type="InterPro" id="IPR036390">
    <property type="entry name" value="WH_DNA-bd_sf"/>
</dbReference>
<dbReference type="SUPFAM" id="SSF46785">
    <property type="entry name" value="Winged helix' DNA-binding domain"/>
    <property type="match status" value="1"/>
</dbReference>
<dbReference type="PANTHER" id="PTHR30419:SF8">
    <property type="entry name" value="NITROGEN ASSIMILATION TRANSCRIPTIONAL ACTIVATOR-RELATED"/>
    <property type="match status" value="1"/>
</dbReference>
<dbReference type="GO" id="GO:0005829">
    <property type="term" value="C:cytosol"/>
    <property type="evidence" value="ECO:0007669"/>
    <property type="project" value="TreeGrafter"/>
</dbReference>
<dbReference type="Pfam" id="PF00126">
    <property type="entry name" value="HTH_1"/>
    <property type="match status" value="1"/>
</dbReference>
<dbReference type="EMBL" id="FOXA01000002">
    <property type="protein sequence ID" value="SFP04115.1"/>
    <property type="molecule type" value="Genomic_DNA"/>
</dbReference>
<dbReference type="STRING" id="441119.SAMN04488047_10276"/>
<accession>A0A1I5M3N2</accession>
<keyword evidence="4" id="KW-0804">Transcription</keyword>
<dbReference type="PROSITE" id="PS50931">
    <property type="entry name" value="HTH_LYSR"/>
    <property type="match status" value="1"/>
</dbReference>
<evidence type="ECO:0000313" key="7">
    <source>
        <dbReference type="Proteomes" id="UP000199356"/>
    </source>
</evidence>
<evidence type="ECO:0000259" key="5">
    <source>
        <dbReference type="PROSITE" id="PS50931"/>
    </source>
</evidence>
<dbReference type="PANTHER" id="PTHR30419">
    <property type="entry name" value="HTH-TYPE TRANSCRIPTIONAL REGULATOR YBHD"/>
    <property type="match status" value="1"/>
</dbReference>
<dbReference type="InterPro" id="IPR050950">
    <property type="entry name" value="HTH-type_LysR_regulators"/>
</dbReference>
<dbReference type="GO" id="GO:0003677">
    <property type="term" value="F:DNA binding"/>
    <property type="evidence" value="ECO:0007669"/>
    <property type="project" value="UniProtKB-KW"/>
</dbReference>
<evidence type="ECO:0000256" key="1">
    <source>
        <dbReference type="ARBA" id="ARBA00009437"/>
    </source>
</evidence>
<dbReference type="Pfam" id="PF03466">
    <property type="entry name" value="LysR_substrate"/>
    <property type="match status" value="1"/>
</dbReference>
<keyword evidence="2" id="KW-0805">Transcription regulation</keyword>
<name>A0A1I5M3N2_9RHOB</name>
<reference evidence="6 7" key="1">
    <citation type="submission" date="2016-10" db="EMBL/GenBank/DDBJ databases">
        <authorList>
            <person name="de Groot N.N."/>
        </authorList>
    </citation>
    <scope>NUCLEOTIDE SEQUENCE [LARGE SCALE GENOMIC DNA]</scope>
    <source>
        <strain evidence="6 7">DSM 19547</strain>
    </source>
</reference>
<dbReference type="Proteomes" id="UP000199356">
    <property type="component" value="Unassembled WGS sequence"/>
</dbReference>
<dbReference type="InterPro" id="IPR000847">
    <property type="entry name" value="LysR_HTH_N"/>
</dbReference>
<dbReference type="InterPro" id="IPR005119">
    <property type="entry name" value="LysR_subst-bd"/>
</dbReference>
<dbReference type="Gene3D" id="1.10.10.10">
    <property type="entry name" value="Winged helix-like DNA-binding domain superfamily/Winged helix DNA-binding domain"/>
    <property type="match status" value="1"/>
</dbReference>